<gene>
    <name evidence="1" type="ORF">Ari01nite_64910</name>
</gene>
<comment type="caution">
    <text evidence="1">The sequence shown here is derived from an EMBL/GenBank/DDBJ whole genome shotgun (WGS) entry which is preliminary data.</text>
</comment>
<proteinExistence type="predicted"/>
<name>A0A919K9F3_9ACTN</name>
<reference evidence="1" key="1">
    <citation type="submission" date="2021-01" db="EMBL/GenBank/DDBJ databases">
        <title>Whole genome shotgun sequence of Actinoplanes rishiriensis NBRC 108556.</title>
        <authorList>
            <person name="Komaki H."/>
            <person name="Tamura T."/>
        </authorList>
    </citation>
    <scope>NUCLEOTIDE SEQUENCE</scope>
    <source>
        <strain evidence="1">NBRC 108556</strain>
    </source>
</reference>
<dbReference type="Proteomes" id="UP000636960">
    <property type="component" value="Unassembled WGS sequence"/>
</dbReference>
<evidence type="ECO:0000313" key="1">
    <source>
        <dbReference type="EMBL" id="GIE99026.1"/>
    </source>
</evidence>
<accession>A0A919K9F3</accession>
<dbReference type="EMBL" id="BOMV01000069">
    <property type="protein sequence ID" value="GIE99026.1"/>
    <property type="molecule type" value="Genomic_DNA"/>
</dbReference>
<keyword evidence="2" id="KW-1185">Reference proteome</keyword>
<sequence>MAAIALGAAVIVIALCAGALSIVSSVNDVRDQAADAREVRHLRDTDCIELERRLNRLIPPGATTGPKQRAAAIRDENAAVRIYVIQLRSDREEDGWRQLLDARTVYADALEKQGPAFYVAPETSGGTPVATELEAWSPASCGGPLRRLAAPEL</sequence>
<protein>
    <submittedName>
        <fullName evidence="1">Uncharacterized protein</fullName>
    </submittedName>
</protein>
<organism evidence="1 2">
    <name type="scientific">Paractinoplanes rishiriensis</name>
    <dbReference type="NCBI Taxonomy" id="1050105"/>
    <lineage>
        <taxon>Bacteria</taxon>
        <taxon>Bacillati</taxon>
        <taxon>Actinomycetota</taxon>
        <taxon>Actinomycetes</taxon>
        <taxon>Micromonosporales</taxon>
        <taxon>Micromonosporaceae</taxon>
        <taxon>Paractinoplanes</taxon>
    </lineage>
</organism>
<dbReference type="AlphaFoldDB" id="A0A919K9F3"/>
<evidence type="ECO:0000313" key="2">
    <source>
        <dbReference type="Proteomes" id="UP000636960"/>
    </source>
</evidence>